<evidence type="ECO:0000313" key="2">
    <source>
        <dbReference type="Proteomes" id="UP000236454"/>
    </source>
</evidence>
<protein>
    <recommendedName>
        <fullName evidence="3">Lipoprotein</fullName>
    </recommendedName>
</protein>
<dbReference type="RefSeq" id="WP_090246813.1">
    <property type="nucleotide sequence ID" value="NZ_FPAS01000001.1"/>
</dbReference>
<dbReference type="EMBL" id="FPAS01000001">
    <property type="protein sequence ID" value="SFT49886.1"/>
    <property type="molecule type" value="Genomic_DNA"/>
</dbReference>
<evidence type="ECO:0000313" key="1">
    <source>
        <dbReference type="EMBL" id="SFT49886.1"/>
    </source>
</evidence>
<proteinExistence type="predicted"/>
<reference evidence="1 2" key="1">
    <citation type="submission" date="2016-10" db="EMBL/GenBank/DDBJ databases">
        <authorList>
            <person name="de Groot N.N."/>
        </authorList>
    </citation>
    <scope>NUCLEOTIDE SEQUENCE [LARGE SCALE GENOMIC DNA]</scope>
    <source>
        <strain evidence="1 2">CGMCC 1.7005</strain>
    </source>
</reference>
<sequence length="176" mass="19285">MKNIFVLAGIALSVITFGCSKNDDIIESEYYTAEEQVTMNTRANTTLKFQNNTEDGGDHIEGVTVGCMFFTGDECTYSNVDYGCRGELLSIDCMDFVHELLTKVEVGDDASDQNVVLANLDAFNGLCPDKMIEGVVAGTVRMNIVALSSKPEGSAYIEFEDNNSLELIMATQIEFK</sequence>
<organism evidence="1 2">
    <name type="scientific">Lishizhenia tianjinensis</name>
    <dbReference type="NCBI Taxonomy" id="477690"/>
    <lineage>
        <taxon>Bacteria</taxon>
        <taxon>Pseudomonadati</taxon>
        <taxon>Bacteroidota</taxon>
        <taxon>Flavobacteriia</taxon>
        <taxon>Flavobacteriales</taxon>
        <taxon>Crocinitomicaceae</taxon>
        <taxon>Lishizhenia</taxon>
    </lineage>
</organism>
<dbReference type="AlphaFoldDB" id="A0A1I6YH85"/>
<dbReference type="Proteomes" id="UP000236454">
    <property type="component" value="Unassembled WGS sequence"/>
</dbReference>
<evidence type="ECO:0008006" key="3">
    <source>
        <dbReference type="Google" id="ProtNLM"/>
    </source>
</evidence>
<keyword evidence="2" id="KW-1185">Reference proteome</keyword>
<dbReference type="PROSITE" id="PS51257">
    <property type="entry name" value="PROKAR_LIPOPROTEIN"/>
    <property type="match status" value="1"/>
</dbReference>
<gene>
    <name evidence="1" type="ORF">SAMN05216474_0902</name>
</gene>
<dbReference type="STRING" id="477690.SAMN05216474_0902"/>
<name>A0A1I6YH85_9FLAO</name>
<accession>A0A1I6YH85</accession>